<dbReference type="Gene3D" id="2.40.10.120">
    <property type="match status" value="1"/>
</dbReference>
<dbReference type="EMBL" id="CP018911">
    <property type="protein sequence ID" value="AZU03430.1"/>
    <property type="molecule type" value="Genomic_DNA"/>
</dbReference>
<keyword evidence="8" id="KW-0720">Serine protease</keyword>
<dbReference type="Pfam" id="PF13365">
    <property type="entry name" value="Trypsin_2"/>
    <property type="match status" value="1"/>
</dbReference>
<feature type="domain" description="PDZ" evidence="11">
    <location>
        <begin position="263"/>
        <end position="360"/>
    </location>
</feature>
<evidence type="ECO:0000256" key="10">
    <source>
        <dbReference type="PIRSR" id="PIRSR611782-2"/>
    </source>
</evidence>
<dbReference type="SMART" id="SM00228">
    <property type="entry name" value="PDZ"/>
    <property type="match status" value="2"/>
</dbReference>
<dbReference type="Pfam" id="PF13180">
    <property type="entry name" value="PDZ_2"/>
    <property type="match status" value="1"/>
</dbReference>
<proteinExistence type="inferred from homology"/>
<dbReference type="PANTHER" id="PTHR22939">
    <property type="entry name" value="SERINE PROTEASE FAMILY S1C HTRA-RELATED"/>
    <property type="match status" value="1"/>
</dbReference>
<keyword evidence="4" id="KW-0732">Signal</keyword>
<dbReference type="InterPro" id="IPR036034">
    <property type="entry name" value="PDZ_sf"/>
</dbReference>
<gene>
    <name evidence="12" type="ORF">X907_0889</name>
</gene>
<evidence type="ECO:0000256" key="5">
    <source>
        <dbReference type="ARBA" id="ARBA00022737"/>
    </source>
</evidence>
<dbReference type="PROSITE" id="PS50106">
    <property type="entry name" value="PDZ"/>
    <property type="match status" value="1"/>
</dbReference>
<dbReference type="PRINTS" id="PR00834">
    <property type="entry name" value="PROTEASES2C"/>
</dbReference>
<dbReference type="RefSeq" id="WP_233352518.1">
    <property type="nucleotide sequence ID" value="NZ_BMFB01000002.1"/>
</dbReference>
<dbReference type="CDD" id="cd10839">
    <property type="entry name" value="cpPDZ1_DegP-like"/>
    <property type="match status" value="1"/>
</dbReference>
<dbReference type="GO" id="GO:0042597">
    <property type="term" value="C:periplasmic space"/>
    <property type="evidence" value="ECO:0007669"/>
    <property type="project" value="UniProtKB-SubCell"/>
</dbReference>
<comment type="subcellular location">
    <subcellularLocation>
        <location evidence="1">Periplasm</location>
    </subcellularLocation>
</comment>
<feature type="active site" description="Charge relay system" evidence="9">
    <location>
        <position position="225"/>
    </location>
</feature>
<dbReference type="Gene3D" id="2.30.42.10">
    <property type="match status" value="2"/>
</dbReference>
<dbReference type="SUPFAM" id="SSF50156">
    <property type="entry name" value="PDZ domain-like"/>
    <property type="match status" value="2"/>
</dbReference>
<evidence type="ECO:0000313" key="13">
    <source>
        <dbReference type="Proteomes" id="UP000286954"/>
    </source>
</evidence>
<protein>
    <submittedName>
        <fullName evidence="12">Protease Do</fullName>
    </submittedName>
</protein>
<keyword evidence="5" id="KW-0677">Repeat</keyword>
<name>A0A3T0E857_9PROT</name>
<evidence type="ECO:0000259" key="11">
    <source>
        <dbReference type="PROSITE" id="PS50106"/>
    </source>
</evidence>
<organism evidence="12 13">
    <name type="scientific">Glycocaulis alkaliphilus</name>
    <dbReference type="NCBI Taxonomy" id="1434191"/>
    <lineage>
        <taxon>Bacteria</taxon>
        <taxon>Pseudomonadati</taxon>
        <taxon>Pseudomonadota</taxon>
        <taxon>Alphaproteobacteria</taxon>
        <taxon>Maricaulales</taxon>
        <taxon>Maricaulaceae</taxon>
        <taxon>Glycocaulis</taxon>
    </lineage>
</organism>
<evidence type="ECO:0000313" key="12">
    <source>
        <dbReference type="EMBL" id="AZU03430.1"/>
    </source>
</evidence>
<keyword evidence="3 12" id="KW-0645">Protease</keyword>
<evidence type="ECO:0000256" key="8">
    <source>
        <dbReference type="ARBA" id="ARBA00022825"/>
    </source>
</evidence>
<dbReference type="Pfam" id="PF17820">
    <property type="entry name" value="PDZ_6"/>
    <property type="match status" value="1"/>
</dbReference>
<evidence type="ECO:0000256" key="7">
    <source>
        <dbReference type="ARBA" id="ARBA00022801"/>
    </source>
</evidence>
<feature type="binding site" evidence="10">
    <location>
        <position position="120"/>
    </location>
    <ligand>
        <name>substrate</name>
    </ligand>
</feature>
<dbReference type="KEGG" id="gak:X907_0889"/>
<reference evidence="12 13" key="1">
    <citation type="submission" date="2016-12" db="EMBL/GenBank/DDBJ databases">
        <title>The genome of dimorphic prosthecate Glycocaulis alkaliphilus 6b-8t, isolated from crude oil dictates its adaptability in petroleum environments.</title>
        <authorList>
            <person name="Wu X.-L."/>
            <person name="Geng S."/>
        </authorList>
    </citation>
    <scope>NUCLEOTIDE SEQUENCE [LARGE SCALE GENOMIC DNA]</scope>
    <source>
        <strain evidence="12 13">6B-8</strain>
    </source>
</reference>
<feature type="binding site" evidence="10">
    <location>
        <begin position="223"/>
        <end position="225"/>
    </location>
    <ligand>
        <name>substrate</name>
    </ligand>
</feature>
<dbReference type="SUPFAM" id="SSF50494">
    <property type="entry name" value="Trypsin-like serine proteases"/>
    <property type="match status" value="1"/>
</dbReference>
<dbReference type="InterPro" id="IPR001478">
    <property type="entry name" value="PDZ"/>
</dbReference>
<feature type="binding site" evidence="10">
    <location>
        <position position="150"/>
    </location>
    <ligand>
        <name>substrate</name>
    </ligand>
</feature>
<keyword evidence="7" id="KW-0378">Hydrolase</keyword>
<dbReference type="Proteomes" id="UP000286954">
    <property type="component" value="Chromosome"/>
</dbReference>
<evidence type="ECO:0000256" key="3">
    <source>
        <dbReference type="ARBA" id="ARBA00022670"/>
    </source>
</evidence>
<feature type="active site" description="Charge relay system" evidence="9">
    <location>
        <position position="150"/>
    </location>
</feature>
<evidence type="ECO:0000256" key="1">
    <source>
        <dbReference type="ARBA" id="ARBA00004418"/>
    </source>
</evidence>
<evidence type="ECO:0000256" key="4">
    <source>
        <dbReference type="ARBA" id="ARBA00022729"/>
    </source>
</evidence>
<keyword evidence="6" id="KW-0574">Periplasm</keyword>
<accession>A0A3T0E857</accession>
<evidence type="ECO:0000256" key="9">
    <source>
        <dbReference type="PIRSR" id="PIRSR611782-1"/>
    </source>
</evidence>
<evidence type="ECO:0000256" key="6">
    <source>
        <dbReference type="ARBA" id="ARBA00022764"/>
    </source>
</evidence>
<dbReference type="GO" id="GO:0004252">
    <property type="term" value="F:serine-type endopeptidase activity"/>
    <property type="evidence" value="ECO:0007669"/>
    <property type="project" value="InterPro"/>
</dbReference>
<dbReference type="NCBIfam" id="TIGR02037">
    <property type="entry name" value="degP_htrA_DO"/>
    <property type="match status" value="1"/>
</dbReference>
<dbReference type="PANTHER" id="PTHR22939:SF129">
    <property type="entry name" value="SERINE PROTEASE HTRA2, MITOCHONDRIAL"/>
    <property type="match status" value="1"/>
</dbReference>
<keyword evidence="13" id="KW-1185">Reference proteome</keyword>
<evidence type="ECO:0000256" key="2">
    <source>
        <dbReference type="ARBA" id="ARBA00010541"/>
    </source>
</evidence>
<feature type="active site" description="Charge relay system" evidence="9">
    <location>
        <position position="120"/>
    </location>
</feature>
<dbReference type="InterPro" id="IPR041489">
    <property type="entry name" value="PDZ_6"/>
</dbReference>
<comment type="similarity">
    <text evidence="2">Belongs to the peptidase S1C family.</text>
</comment>
<dbReference type="InterPro" id="IPR011782">
    <property type="entry name" value="Pept_S1C_Do"/>
</dbReference>
<dbReference type="InterPro" id="IPR001940">
    <property type="entry name" value="Peptidase_S1C"/>
</dbReference>
<dbReference type="GO" id="GO:0006515">
    <property type="term" value="P:protein quality control for misfolded or incompletely synthesized proteins"/>
    <property type="evidence" value="ECO:0007669"/>
    <property type="project" value="TreeGrafter"/>
</dbReference>
<dbReference type="AlphaFoldDB" id="A0A3T0E857"/>
<sequence>MNWKLPAICVALIAGFGLAAMAVNPANGQEETLAGAGSPERTLPLSRADLQLSFAPVVRSAAPAVVNVYSRRVVADQNPFAGDPMFERFFGRQAPRQREVQSLGSGVIVDGAGLIVTNNHVVAGAQELRVVLYDRRELEAEILLADERTDLAVLRVVTDEPLPVLPFDLSGSAEVGDLVLAIGNPFGVGQTVTSGIVSALARTDVGITDYAFFIQTDAAINPGNSGGALVNMNGELLGINTAIFSRSGGSQGIGFAIPAEMVRSVVQAATQGGELVRPWLGARLQPVTSDIALSMGFDRPRGALVADVYPGGPADRARLRQGDVILSVDGAEVNNEAAVRFRFATRAIGDEAVVRVMRNGEERNLTVTAAAPPGDREGERVVLEGRNPFQGAEVVELSPAFNEANGMDPFTDGLIVTRVQRRSAAEFFGFRPGDRVLSVNQRAVSSLREIQRELARNDDAREWPVEIERRGERFARTLRL</sequence>
<dbReference type="InterPro" id="IPR009003">
    <property type="entry name" value="Peptidase_S1_PA"/>
</dbReference>